<comment type="caution">
    <text evidence="1">The sequence shown here is derived from an EMBL/GenBank/DDBJ whole genome shotgun (WGS) entry which is preliminary data.</text>
</comment>
<dbReference type="EMBL" id="JAGIZA010000021">
    <property type="protein sequence ID" value="MBP0495769.1"/>
    <property type="molecule type" value="Genomic_DNA"/>
</dbReference>
<sequence length="63" mass="7025">MLVAFGYMLAPAYLTTYRIAKALGPRWVEGRQQPPRWLKRMAAIAAPDLKSGLAAIGHTPQFR</sequence>
<dbReference type="AlphaFoldDB" id="A0A940MYN6"/>
<name>A0A940MYN6_9PROT</name>
<gene>
    <name evidence="1" type="ORF">J5Y10_23495</name>
</gene>
<protein>
    <submittedName>
        <fullName evidence="1">Uncharacterized protein</fullName>
    </submittedName>
</protein>
<evidence type="ECO:0000313" key="1">
    <source>
        <dbReference type="EMBL" id="MBP0495769.1"/>
    </source>
</evidence>
<accession>A0A940MYN6</accession>
<proteinExistence type="predicted"/>
<keyword evidence="2" id="KW-1185">Reference proteome</keyword>
<organism evidence="1 2">
    <name type="scientific">Roseomonas indoligenes</name>
    <dbReference type="NCBI Taxonomy" id="2820811"/>
    <lineage>
        <taxon>Bacteria</taxon>
        <taxon>Pseudomonadati</taxon>
        <taxon>Pseudomonadota</taxon>
        <taxon>Alphaproteobacteria</taxon>
        <taxon>Acetobacterales</taxon>
        <taxon>Roseomonadaceae</taxon>
        <taxon>Roseomonas</taxon>
    </lineage>
</organism>
<evidence type="ECO:0000313" key="2">
    <source>
        <dbReference type="Proteomes" id="UP000677537"/>
    </source>
</evidence>
<reference evidence="1" key="1">
    <citation type="submission" date="2021-03" db="EMBL/GenBank/DDBJ databases">
        <authorList>
            <person name="So Y."/>
        </authorList>
    </citation>
    <scope>NUCLEOTIDE SEQUENCE</scope>
    <source>
        <strain evidence="1">SG15</strain>
    </source>
</reference>
<dbReference type="RefSeq" id="WP_209376566.1">
    <property type="nucleotide sequence ID" value="NZ_JAGIZA010000021.1"/>
</dbReference>
<dbReference type="Proteomes" id="UP000677537">
    <property type="component" value="Unassembled WGS sequence"/>
</dbReference>